<dbReference type="GO" id="GO:0030261">
    <property type="term" value="P:chromosome condensation"/>
    <property type="evidence" value="ECO:0007669"/>
    <property type="project" value="TreeGrafter"/>
</dbReference>
<accession>A0A8K0MS42</accession>
<dbReference type="PANTHER" id="PTHR11467">
    <property type="entry name" value="HISTONE H1"/>
    <property type="match status" value="1"/>
</dbReference>
<proteinExistence type="predicted"/>
<dbReference type="InterPro" id="IPR036388">
    <property type="entry name" value="WH-like_DNA-bd_sf"/>
</dbReference>
<feature type="region of interest" description="Disordered" evidence="5">
    <location>
        <begin position="62"/>
        <end position="128"/>
    </location>
</feature>
<evidence type="ECO:0000256" key="4">
    <source>
        <dbReference type="ARBA" id="ARBA00023242"/>
    </source>
</evidence>
<evidence type="ECO:0000259" key="6">
    <source>
        <dbReference type="PROSITE" id="PS51504"/>
    </source>
</evidence>
<dbReference type="InterPro" id="IPR000116">
    <property type="entry name" value="HMGA"/>
</dbReference>
<dbReference type="PANTHER" id="PTHR11467:SF162">
    <property type="entry name" value="HMG-Y-RELATED PROTEIN A"/>
    <property type="match status" value="1"/>
</dbReference>
<dbReference type="Proteomes" id="UP000796880">
    <property type="component" value="Unassembled WGS sequence"/>
</dbReference>
<dbReference type="SUPFAM" id="SSF46785">
    <property type="entry name" value="Winged helix' DNA-binding domain"/>
    <property type="match status" value="1"/>
</dbReference>
<name>A0A8K0MS42_9ROSA</name>
<evidence type="ECO:0000256" key="1">
    <source>
        <dbReference type="ARBA" id="ARBA00004123"/>
    </source>
</evidence>
<comment type="caution">
    <text evidence="7">The sequence shown here is derived from an EMBL/GenBank/DDBJ whole genome shotgun (WGS) entry which is preliminary data.</text>
</comment>
<dbReference type="GO" id="GO:0006334">
    <property type="term" value="P:nucleosome assembly"/>
    <property type="evidence" value="ECO:0007669"/>
    <property type="project" value="InterPro"/>
</dbReference>
<dbReference type="GO" id="GO:0045910">
    <property type="term" value="P:negative regulation of DNA recombination"/>
    <property type="evidence" value="ECO:0007669"/>
    <property type="project" value="TreeGrafter"/>
</dbReference>
<evidence type="ECO:0000256" key="2">
    <source>
        <dbReference type="ARBA" id="ARBA00022737"/>
    </source>
</evidence>
<dbReference type="InterPro" id="IPR036390">
    <property type="entry name" value="WH_DNA-bd_sf"/>
</dbReference>
<dbReference type="GO" id="GO:0031492">
    <property type="term" value="F:nucleosomal DNA binding"/>
    <property type="evidence" value="ECO:0007669"/>
    <property type="project" value="TreeGrafter"/>
</dbReference>
<comment type="subcellular location">
    <subcellularLocation>
        <location evidence="1">Nucleus</location>
    </subcellularLocation>
</comment>
<sequence>MIVEAIEALSEENGSSKSSISKYIKSTYGDLPIVHSQLLSDNLKRMKDGGELMFWKNNYSKLKPNAAPRRGHGRPAKIKDHLQARPVDPARRRGQPTKDSNAPSIPANIVMSSVSKKPRGRPRKLAQSSAGVGPFMTTLMTIAAVKRRQRVGLQR</sequence>
<dbReference type="GO" id="GO:0006355">
    <property type="term" value="P:regulation of DNA-templated transcription"/>
    <property type="evidence" value="ECO:0007669"/>
    <property type="project" value="InterPro"/>
</dbReference>
<dbReference type="InterPro" id="IPR017956">
    <property type="entry name" value="AT_hook_DNA-bd_motif"/>
</dbReference>
<evidence type="ECO:0000313" key="8">
    <source>
        <dbReference type="Proteomes" id="UP000796880"/>
    </source>
</evidence>
<dbReference type="Pfam" id="PF00538">
    <property type="entry name" value="Linker_histone"/>
    <property type="match status" value="1"/>
</dbReference>
<feature type="domain" description="H15" evidence="6">
    <location>
        <begin position="1"/>
        <end position="64"/>
    </location>
</feature>
<dbReference type="AlphaFoldDB" id="A0A8K0MS42"/>
<dbReference type="InterPro" id="IPR005818">
    <property type="entry name" value="Histone_H1/H5_H15"/>
</dbReference>
<keyword evidence="3" id="KW-0238">DNA-binding</keyword>
<feature type="compositionally biased region" description="Basic and acidic residues" evidence="5">
    <location>
        <begin position="77"/>
        <end position="91"/>
    </location>
</feature>
<evidence type="ECO:0000256" key="5">
    <source>
        <dbReference type="SAM" id="MobiDB-lite"/>
    </source>
</evidence>
<dbReference type="GO" id="GO:0003690">
    <property type="term" value="F:double-stranded DNA binding"/>
    <property type="evidence" value="ECO:0007669"/>
    <property type="project" value="TreeGrafter"/>
</dbReference>
<dbReference type="SMART" id="SM00526">
    <property type="entry name" value="H15"/>
    <property type="match status" value="1"/>
</dbReference>
<dbReference type="PRINTS" id="PR00930">
    <property type="entry name" value="HIGHMOBLTYIY"/>
</dbReference>
<dbReference type="OrthoDB" id="1834035at2759"/>
<gene>
    <name evidence="7" type="ORF">FNV43_RR00140</name>
</gene>
<evidence type="ECO:0000256" key="3">
    <source>
        <dbReference type="ARBA" id="ARBA00023125"/>
    </source>
</evidence>
<organism evidence="7 8">
    <name type="scientific">Rhamnella rubrinervis</name>
    <dbReference type="NCBI Taxonomy" id="2594499"/>
    <lineage>
        <taxon>Eukaryota</taxon>
        <taxon>Viridiplantae</taxon>
        <taxon>Streptophyta</taxon>
        <taxon>Embryophyta</taxon>
        <taxon>Tracheophyta</taxon>
        <taxon>Spermatophyta</taxon>
        <taxon>Magnoliopsida</taxon>
        <taxon>eudicotyledons</taxon>
        <taxon>Gunneridae</taxon>
        <taxon>Pentapetalae</taxon>
        <taxon>rosids</taxon>
        <taxon>fabids</taxon>
        <taxon>Rosales</taxon>
        <taxon>Rhamnaceae</taxon>
        <taxon>rhamnoid group</taxon>
        <taxon>Rhamneae</taxon>
        <taxon>Rhamnella</taxon>
    </lineage>
</organism>
<protein>
    <recommendedName>
        <fullName evidence="6">H15 domain-containing protein</fullName>
    </recommendedName>
</protein>
<dbReference type="GO" id="GO:0005730">
    <property type="term" value="C:nucleolus"/>
    <property type="evidence" value="ECO:0007669"/>
    <property type="project" value="TreeGrafter"/>
</dbReference>
<keyword evidence="4" id="KW-0539">Nucleus</keyword>
<evidence type="ECO:0000313" key="7">
    <source>
        <dbReference type="EMBL" id="KAF3455510.1"/>
    </source>
</evidence>
<dbReference type="GO" id="GO:0000786">
    <property type="term" value="C:nucleosome"/>
    <property type="evidence" value="ECO:0007669"/>
    <property type="project" value="InterPro"/>
</dbReference>
<dbReference type="EMBL" id="VOIH02000001">
    <property type="protein sequence ID" value="KAF3455510.1"/>
    <property type="molecule type" value="Genomic_DNA"/>
</dbReference>
<dbReference type="Gene3D" id="1.10.10.10">
    <property type="entry name" value="Winged helix-like DNA-binding domain superfamily/Winged helix DNA-binding domain"/>
    <property type="match status" value="1"/>
</dbReference>
<dbReference type="PRINTS" id="PR00929">
    <property type="entry name" value="ATHOOK"/>
</dbReference>
<reference evidence="7" key="1">
    <citation type="submission" date="2020-03" db="EMBL/GenBank/DDBJ databases">
        <title>A high-quality chromosome-level genome assembly of a woody plant with both climbing and erect habits, Rhamnella rubrinervis.</title>
        <authorList>
            <person name="Lu Z."/>
            <person name="Yang Y."/>
            <person name="Zhu X."/>
            <person name="Sun Y."/>
        </authorList>
    </citation>
    <scope>NUCLEOTIDE SEQUENCE</scope>
    <source>
        <strain evidence="7">BYM</strain>
        <tissue evidence="7">Leaf</tissue>
    </source>
</reference>
<keyword evidence="8" id="KW-1185">Reference proteome</keyword>
<keyword evidence="2" id="KW-0677">Repeat</keyword>
<dbReference type="PROSITE" id="PS51504">
    <property type="entry name" value="H15"/>
    <property type="match status" value="1"/>
</dbReference>